<name>A0A9D3WIM0_9ROSI</name>
<protein>
    <submittedName>
        <fullName evidence="1">Uncharacterized protein</fullName>
    </submittedName>
</protein>
<evidence type="ECO:0000313" key="2">
    <source>
        <dbReference type="Proteomes" id="UP000828251"/>
    </source>
</evidence>
<gene>
    <name evidence="1" type="ORF">J1N35_001287</name>
</gene>
<proteinExistence type="predicted"/>
<reference evidence="1 2" key="1">
    <citation type="journal article" date="2021" name="Plant Biotechnol. J.">
        <title>Multi-omics assisted identification of the key and species-specific regulatory components of drought-tolerant mechanisms in Gossypium stocksii.</title>
        <authorList>
            <person name="Yu D."/>
            <person name="Ke L."/>
            <person name="Zhang D."/>
            <person name="Wu Y."/>
            <person name="Sun Y."/>
            <person name="Mei J."/>
            <person name="Sun J."/>
            <person name="Sun Y."/>
        </authorList>
    </citation>
    <scope>NUCLEOTIDE SEQUENCE [LARGE SCALE GENOMIC DNA]</scope>
    <source>
        <strain evidence="2">cv. E1</strain>
        <tissue evidence="1">Leaf</tissue>
    </source>
</reference>
<organism evidence="1 2">
    <name type="scientific">Gossypium stocksii</name>
    <dbReference type="NCBI Taxonomy" id="47602"/>
    <lineage>
        <taxon>Eukaryota</taxon>
        <taxon>Viridiplantae</taxon>
        <taxon>Streptophyta</taxon>
        <taxon>Embryophyta</taxon>
        <taxon>Tracheophyta</taxon>
        <taxon>Spermatophyta</taxon>
        <taxon>Magnoliopsida</taxon>
        <taxon>eudicotyledons</taxon>
        <taxon>Gunneridae</taxon>
        <taxon>Pentapetalae</taxon>
        <taxon>rosids</taxon>
        <taxon>malvids</taxon>
        <taxon>Malvales</taxon>
        <taxon>Malvaceae</taxon>
        <taxon>Malvoideae</taxon>
        <taxon>Gossypium</taxon>
    </lineage>
</organism>
<dbReference type="EMBL" id="JAIQCV010000001">
    <property type="protein sequence ID" value="KAH1129909.1"/>
    <property type="molecule type" value="Genomic_DNA"/>
</dbReference>
<accession>A0A9D3WIM0</accession>
<comment type="caution">
    <text evidence="1">The sequence shown here is derived from an EMBL/GenBank/DDBJ whole genome shotgun (WGS) entry which is preliminary data.</text>
</comment>
<dbReference type="AlphaFoldDB" id="A0A9D3WIM0"/>
<evidence type="ECO:0000313" key="1">
    <source>
        <dbReference type="EMBL" id="KAH1129909.1"/>
    </source>
</evidence>
<keyword evidence="2" id="KW-1185">Reference proteome</keyword>
<dbReference type="Proteomes" id="UP000828251">
    <property type="component" value="Unassembled WGS sequence"/>
</dbReference>
<sequence length="102" mass="11416">MKPIELLAELPPMREVGCASDFKGHGGPFKVLVGKLKVNSMFNVSMSKPSCTDQADSNRGNNRSLCKGFKGWDYLTMRLVGKRPRRRESFEANQTNSIPRAQ</sequence>